<reference evidence="1" key="1">
    <citation type="submission" date="2017-08" db="EMBL/GenBank/DDBJ databases">
        <authorList>
            <person name="Imhoff J.F."/>
            <person name="Rahn T."/>
            <person name="Kuenzel S."/>
            <person name="Neulinger S.C."/>
        </authorList>
    </citation>
    <scope>NUCLEOTIDE SEQUENCE</scope>
    <source>
        <strain evidence="1">IM 151</strain>
    </source>
</reference>
<sequence>MQQQLVLAFGASVLLEGGLVLITDWLPGLNWRIQVSPQLAEELPRLTVERIWNQIEPYLLCWLDEQADAGIFALPREWGECVLAPAVYQWPPDPEGFTFRCVWSQLLDQGGRQVRGIAAR</sequence>
<evidence type="ECO:0000313" key="2">
    <source>
        <dbReference type="Proteomes" id="UP001041814"/>
    </source>
</evidence>
<organism evidence="1 2">
    <name type="scientific">Rubrivivax gelatinosus</name>
    <name type="common">Rhodocyclus gelatinosus</name>
    <name type="synonym">Rhodopseudomonas gelatinosa</name>
    <dbReference type="NCBI Taxonomy" id="28068"/>
    <lineage>
        <taxon>Bacteria</taxon>
        <taxon>Pseudomonadati</taxon>
        <taxon>Pseudomonadota</taxon>
        <taxon>Betaproteobacteria</taxon>
        <taxon>Burkholderiales</taxon>
        <taxon>Sphaerotilaceae</taxon>
        <taxon>Rubrivivax</taxon>
    </lineage>
</organism>
<proteinExistence type="predicted"/>
<protein>
    <submittedName>
        <fullName evidence="1">Uncharacterized protein</fullName>
    </submittedName>
</protein>
<accession>A0ABS1DY16</accession>
<dbReference type="EMBL" id="NRRU01000090">
    <property type="protein sequence ID" value="MBK1714982.1"/>
    <property type="molecule type" value="Genomic_DNA"/>
</dbReference>
<evidence type="ECO:0000313" key="1">
    <source>
        <dbReference type="EMBL" id="MBK1714982.1"/>
    </source>
</evidence>
<dbReference type="Proteomes" id="UP001041814">
    <property type="component" value="Unassembled WGS sequence"/>
</dbReference>
<reference evidence="1" key="2">
    <citation type="journal article" date="2020" name="Microorganisms">
        <title>Osmotic Adaptation and Compatible Solute Biosynthesis of Phototrophic Bacteria as Revealed from Genome Analyses.</title>
        <authorList>
            <person name="Imhoff J.F."/>
            <person name="Rahn T."/>
            <person name="Kunzel S."/>
            <person name="Keller A."/>
            <person name="Neulinger S.C."/>
        </authorList>
    </citation>
    <scope>NUCLEOTIDE SEQUENCE</scope>
    <source>
        <strain evidence="1">IM 151</strain>
    </source>
</reference>
<keyword evidence="2" id="KW-1185">Reference proteome</keyword>
<comment type="caution">
    <text evidence="1">The sequence shown here is derived from an EMBL/GenBank/DDBJ whole genome shotgun (WGS) entry which is preliminary data.</text>
</comment>
<dbReference type="RefSeq" id="WP_200232090.1">
    <property type="nucleotide sequence ID" value="NZ_NRRT01000109.1"/>
</dbReference>
<gene>
    <name evidence="1" type="ORF">CKO43_19655</name>
</gene>
<name>A0ABS1DY16_RUBGE</name>